<reference evidence="2" key="1">
    <citation type="submission" date="2020-08" db="EMBL/GenBank/DDBJ databases">
        <title>Genome sequencing and assembly of the red palm weevil Rhynchophorus ferrugineus.</title>
        <authorList>
            <person name="Dias G.B."/>
            <person name="Bergman C.M."/>
            <person name="Manee M."/>
        </authorList>
    </citation>
    <scope>NUCLEOTIDE SEQUENCE</scope>
    <source>
        <strain evidence="2">AA-2017</strain>
        <tissue evidence="2">Whole larva</tissue>
    </source>
</reference>
<dbReference type="EMBL" id="JAACXV010014484">
    <property type="protein sequence ID" value="KAF7266944.1"/>
    <property type="molecule type" value="Genomic_DNA"/>
</dbReference>
<feature type="region of interest" description="Disordered" evidence="1">
    <location>
        <begin position="55"/>
        <end position="74"/>
    </location>
</feature>
<evidence type="ECO:0000313" key="2">
    <source>
        <dbReference type="EMBL" id="KAF7266944.1"/>
    </source>
</evidence>
<proteinExistence type="predicted"/>
<keyword evidence="3" id="KW-1185">Reference proteome</keyword>
<gene>
    <name evidence="2" type="ORF">GWI33_019779</name>
</gene>
<dbReference type="AlphaFoldDB" id="A0A834HTQ5"/>
<evidence type="ECO:0000256" key="1">
    <source>
        <dbReference type="SAM" id="MobiDB-lite"/>
    </source>
</evidence>
<dbReference type="Proteomes" id="UP000625711">
    <property type="component" value="Unassembled WGS sequence"/>
</dbReference>
<organism evidence="2 3">
    <name type="scientific">Rhynchophorus ferrugineus</name>
    <name type="common">Red palm weevil</name>
    <name type="synonym">Curculio ferrugineus</name>
    <dbReference type="NCBI Taxonomy" id="354439"/>
    <lineage>
        <taxon>Eukaryota</taxon>
        <taxon>Metazoa</taxon>
        <taxon>Ecdysozoa</taxon>
        <taxon>Arthropoda</taxon>
        <taxon>Hexapoda</taxon>
        <taxon>Insecta</taxon>
        <taxon>Pterygota</taxon>
        <taxon>Neoptera</taxon>
        <taxon>Endopterygota</taxon>
        <taxon>Coleoptera</taxon>
        <taxon>Polyphaga</taxon>
        <taxon>Cucujiformia</taxon>
        <taxon>Curculionidae</taxon>
        <taxon>Dryophthorinae</taxon>
        <taxon>Rhynchophorus</taxon>
    </lineage>
</organism>
<protein>
    <submittedName>
        <fullName evidence="2">Uncharacterized protein</fullName>
    </submittedName>
</protein>
<comment type="caution">
    <text evidence="2">The sequence shown here is derived from an EMBL/GenBank/DDBJ whole genome shotgun (WGS) entry which is preliminary data.</text>
</comment>
<name>A0A834HTQ5_RHYFE</name>
<accession>A0A834HTQ5</accession>
<evidence type="ECO:0000313" key="3">
    <source>
        <dbReference type="Proteomes" id="UP000625711"/>
    </source>
</evidence>
<sequence>MTINHSGDEQWGRLLSIMALALTHTRRLKLGTGSLRLGRLRRLCPAVRLNCDRDRVPQSPGIDTETGTEPELCPESGKTTVRMLFCS</sequence>